<dbReference type="Pfam" id="PF04149">
    <property type="entry name" value="DUF397"/>
    <property type="match status" value="1"/>
</dbReference>
<evidence type="ECO:0000313" key="3">
    <source>
        <dbReference type="Proteomes" id="UP000623010"/>
    </source>
</evidence>
<feature type="domain" description="DUF397" evidence="1">
    <location>
        <begin position="7"/>
        <end position="57"/>
    </location>
</feature>
<dbReference type="Proteomes" id="UP000623010">
    <property type="component" value="Unassembled WGS sequence"/>
</dbReference>
<sequence>MDSTDIVWRKSSFSADTGNCIELAVHRNEILLRESDDPGAVLHTSVDGLRALLEAARAGQVGTLP</sequence>
<gene>
    <name evidence="2" type="ORF">GCM10010389_18380</name>
</gene>
<dbReference type="AlphaFoldDB" id="A0A918VAD3"/>
<evidence type="ECO:0000259" key="1">
    <source>
        <dbReference type="Pfam" id="PF04149"/>
    </source>
</evidence>
<reference evidence="2" key="2">
    <citation type="submission" date="2020-09" db="EMBL/GenBank/DDBJ databases">
        <authorList>
            <person name="Sun Q."/>
            <person name="Ohkuma M."/>
        </authorList>
    </citation>
    <scope>NUCLEOTIDE SEQUENCE</scope>
    <source>
        <strain evidence="2">JCM 5016</strain>
    </source>
</reference>
<proteinExistence type="predicted"/>
<protein>
    <recommendedName>
        <fullName evidence="1">DUF397 domain-containing protein</fullName>
    </recommendedName>
</protein>
<reference evidence="2" key="1">
    <citation type="journal article" date="2014" name="Int. J. Syst. Evol. Microbiol.">
        <title>Complete genome sequence of Corynebacterium casei LMG S-19264T (=DSM 44701T), isolated from a smear-ripened cheese.</title>
        <authorList>
            <consortium name="US DOE Joint Genome Institute (JGI-PGF)"/>
            <person name="Walter F."/>
            <person name="Albersmeier A."/>
            <person name="Kalinowski J."/>
            <person name="Ruckert C."/>
        </authorList>
    </citation>
    <scope>NUCLEOTIDE SEQUENCE</scope>
    <source>
        <strain evidence="2">JCM 5016</strain>
    </source>
</reference>
<dbReference type="EMBL" id="BMWH01000005">
    <property type="protein sequence ID" value="GGZ81055.1"/>
    <property type="molecule type" value="Genomic_DNA"/>
</dbReference>
<dbReference type="InterPro" id="IPR007278">
    <property type="entry name" value="DUF397"/>
</dbReference>
<accession>A0A918VAD3</accession>
<keyword evidence="3" id="KW-1185">Reference proteome</keyword>
<evidence type="ECO:0000313" key="2">
    <source>
        <dbReference type="EMBL" id="GGZ81055.1"/>
    </source>
</evidence>
<name>A0A918VAD3_9ACTN</name>
<organism evidence="2 3">
    <name type="scientific">Streptomyces echinoruber</name>
    <dbReference type="NCBI Taxonomy" id="68898"/>
    <lineage>
        <taxon>Bacteria</taxon>
        <taxon>Bacillati</taxon>
        <taxon>Actinomycetota</taxon>
        <taxon>Actinomycetes</taxon>
        <taxon>Kitasatosporales</taxon>
        <taxon>Streptomycetaceae</taxon>
        <taxon>Streptomyces</taxon>
    </lineage>
</organism>
<dbReference type="RefSeq" id="WP_190056859.1">
    <property type="nucleotide sequence ID" value="NZ_BMWH01000005.1"/>
</dbReference>
<comment type="caution">
    <text evidence="2">The sequence shown here is derived from an EMBL/GenBank/DDBJ whole genome shotgun (WGS) entry which is preliminary data.</text>
</comment>